<comment type="caution">
    <text evidence="3">The sequence shown here is derived from an EMBL/GenBank/DDBJ whole genome shotgun (WGS) entry which is preliminary data.</text>
</comment>
<name>A0ABP0C6D1_9PEZI</name>
<feature type="domain" description="Aldehyde dehydrogenase" evidence="2">
    <location>
        <begin position="32"/>
        <end position="491"/>
    </location>
</feature>
<evidence type="ECO:0000259" key="2">
    <source>
        <dbReference type="Pfam" id="PF00171"/>
    </source>
</evidence>
<keyword evidence="1" id="KW-0560">Oxidoreductase</keyword>
<sequence length="495" mass="52501">MGDFGQSAPAAADASYVVPFIVNGKEVRPEGEGRTHPVVNPATGKVIHQYSGARPDDAKAAVDAAKAAFPVWRNYTPRARRDVLLRAAEIMKSRFVELAGYQETETGQPRSWSDFDVNAAAELITDAAGLAFRANTGRAPRTQDPSINALVLDEPYGVVVAIAPWNAPYILGTRAVVFPLAAGNTVVLKGSELSPRIMWAIASVFNEAGVPPGTVNVVYAAPGPDAATVTETLVAHPAVRKINFTGSTAVGRILGKLAGEHLKPLLLELGGKASAIVWSDANLDLAAEKVALGAFLNAGQICMSTERVIVHRPVQDAFSAKLTATLAAIFGAPSEERSAQVLIRPQAVAKAKALVEDALGKGATLVGPTTDVATAVSIDGRMRPLVVAGVRRDMDLFYTESFAPTVSLFVVDTEEEALALANDTEYGLTAAVFTEDLRRGLRFARGIESGAVHINDMTVHDEPILPHGGVKASGYGRFNTDLSEWLQTKTITYRV</sequence>
<accession>A0ABP0C6D1</accession>
<organism evidence="3 4">
    <name type="scientific">Sporothrix curviconia</name>
    <dbReference type="NCBI Taxonomy" id="1260050"/>
    <lineage>
        <taxon>Eukaryota</taxon>
        <taxon>Fungi</taxon>
        <taxon>Dikarya</taxon>
        <taxon>Ascomycota</taxon>
        <taxon>Pezizomycotina</taxon>
        <taxon>Sordariomycetes</taxon>
        <taxon>Sordariomycetidae</taxon>
        <taxon>Ophiostomatales</taxon>
        <taxon>Ophiostomataceae</taxon>
        <taxon>Sporothrix</taxon>
    </lineage>
</organism>
<dbReference type="InterPro" id="IPR050740">
    <property type="entry name" value="Aldehyde_DH_Superfamily"/>
</dbReference>
<dbReference type="EMBL" id="CAWUHB010000037">
    <property type="protein sequence ID" value="CAK7226700.1"/>
    <property type="molecule type" value="Genomic_DNA"/>
</dbReference>
<dbReference type="InterPro" id="IPR015590">
    <property type="entry name" value="Aldehyde_DH_dom"/>
</dbReference>
<dbReference type="SUPFAM" id="SSF53720">
    <property type="entry name" value="ALDH-like"/>
    <property type="match status" value="1"/>
</dbReference>
<dbReference type="InterPro" id="IPR016162">
    <property type="entry name" value="Ald_DH_N"/>
</dbReference>
<dbReference type="InterPro" id="IPR016161">
    <property type="entry name" value="Ald_DH/histidinol_DH"/>
</dbReference>
<dbReference type="Proteomes" id="UP001642405">
    <property type="component" value="Unassembled WGS sequence"/>
</dbReference>
<dbReference type="CDD" id="cd07105">
    <property type="entry name" value="ALDH_SaliADH"/>
    <property type="match status" value="1"/>
</dbReference>
<evidence type="ECO:0000313" key="4">
    <source>
        <dbReference type="Proteomes" id="UP001642405"/>
    </source>
</evidence>
<dbReference type="PANTHER" id="PTHR43353">
    <property type="entry name" value="SUCCINATE-SEMIALDEHYDE DEHYDROGENASE, MITOCHONDRIAL"/>
    <property type="match status" value="1"/>
</dbReference>
<dbReference type="Gene3D" id="3.40.605.10">
    <property type="entry name" value="Aldehyde Dehydrogenase, Chain A, domain 1"/>
    <property type="match status" value="1"/>
</dbReference>
<evidence type="ECO:0000256" key="1">
    <source>
        <dbReference type="ARBA" id="ARBA00023002"/>
    </source>
</evidence>
<reference evidence="3 4" key="1">
    <citation type="submission" date="2024-01" db="EMBL/GenBank/DDBJ databases">
        <authorList>
            <person name="Allen C."/>
            <person name="Tagirdzhanova G."/>
        </authorList>
    </citation>
    <scope>NUCLEOTIDE SEQUENCE [LARGE SCALE GENOMIC DNA]</scope>
</reference>
<dbReference type="Pfam" id="PF00171">
    <property type="entry name" value="Aldedh"/>
    <property type="match status" value="1"/>
</dbReference>
<proteinExistence type="predicted"/>
<dbReference type="InterPro" id="IPR016163">
    <property type="entry name" value="Ald_DH_C"/>
</dbReference>
<keyword evidence="4" id="KW-1185">Reference proteome</keyword>
<dbReference type="PANTHER" id="PTHR43353:SF6">
    <property type="entry name" value="CYTOPLASMIC ALDEHYDE DEHYDROGENASE (EUROFUNG)"/>
    <property type="match status" value="1"/>
</dbReference>
<protein>
    <recommendedName>
        <fullName evidence="2">Aldehyde dehydrogenase domain-containing protein</fullName>
    </recommendedName>
</protein>
<evidence type="ECO:0000313" key="3">
    <source>
        <dbReference type="EMBL" id="CAK7226700.1"/>
    </source>
</evidence>
<gene>
    <name evidence="3" type="ORF">SCUCBS95973_006287</name>
</gene>
<dbReference type="Gene3D" id="3.40.309.10">
    <property type="entry name" value="Aldehyde Dehydrogenase, Chain A, domain 2"/>
    <property type="match status" value="1"/>
</dbReference>